<dbReference type="PANTHER" id="PTHR34987:SF2">
    <property type="entry name" value="B, PUTATIVE (AFU_ORTHOLOGUE AFUA_7G05040)-RELATED"/>
    <property type="match status" value="1"/>
</dbReference>
<dbReference type="SUPFAM" id="SSF48208">
    <property type="entry name" value="Six-hairpin glycosidases"/>
    <property type="match status" value="1"/>
</dbReference>
<dbReference type="STRING" id="1142394.PSMK_27190"/>
<sequence>MPLGPAPPADHPIRRASWIWPEPAHLPRHNVHAHFHRVLRLDEVPASAPCHVTADAQYVLRVNGRYANRGPARGFQTAWPFDTHDITRLLRPGENVVAATVYCPGHGTFSHVDAAAAGLLMAIELPGGDVLTDGSWSTRLDPTHGRLTPMLSVQMSHQEQVDLRAADGWEEAITPTDDAAPDAPDPLGAPASAYAWHPPGNVHPFGRPPWNDLTERGVPPLTSNVLPYGDAVATATGPADAAADPTAAWWAYHRALSWDPAPAAPAPVPAGGVAVRLYDLGHVRLGTAIVEAPAAEGVRVDLLYVQAVDESGVPILDDPGVGSRISLANRLILGPDPHDWEAFLPMGHRQLAVVVHGPAPAIDLAPKLRETVYPLNAEGSFDTDEQSLNEIWNLCRVTQRACLSDAYTDTPWREQAQWWGDARVQSQNTFHLVPDDRPLVRGVRQIGHQRLPNGLTYGHAPTVAHSCVLPDFTLTWLLTLWDHFWQTGDPSLLLEQEDGVRRALDYFRPGGGGMGDDGLLKADPRYWLFLDWCDVHKEGTPTLLNLWHAWALDAVAGVYAAAGRDADAAALRAERSAQLTRMDELLFDAERGLYRDGLADDGEPVDRFSVQNQTLALLAGLHDPAPLQRRVADCLGGELHGGANPSSYWITYLYDAAERAGLERPMLDHIRRHWTPMLPHGGCWESFETPAKIRQESVSHAWAAHPLFHLMRALGGVRQAAPAWSEVLFRPVLDRPEASRAATAWPTPRGVLRSRWSRDGGTAAVTLEVPEGVTARIELPGVPPASVGAGTHRWSVGIQSVVRHEAARASPPAPAAARSEASRSSGQTPAES</sequence>
<name>I0IHZ0_PHYMF</name>
<gene>
    <name evidence="4" type="ordered locus">PSMK_27190</name>
</gene>
<protein>
    <recommendedName>
        <fullName evidence="6">Alpha-L-rhamnosidase</fullName>
    </recommendedName>
</protein>
<feature type="domain" description="Alpha-L-rhamnosidase six-hairpin glycosidase" evidence="2">
    <location>
        <begin position="378"/>
        <end position="711"/>
    </location>
</feature>
<evidence type="ECO:0000259" key="3">
    <source>
        <dbReference type="Pfam" id="PF17390"/>
    </source>
</evidence>
<feature type="region of interest" description="Disordered" evidence="1">
    <location>
        <begin position="803"/>
        <end position="832"/>
    </location>
</feature>
<dbReference type="InterPro" id="IPR035398">
    <property type="entry name" value="Bac_rhamnosid_C"/>
</dbReference>
<dbReference type="HOGENOM" id="CLU_384880_0_0_0"/>
<dbReference type="PANTHER" id="PTHR34987">
    <property type="entry name" value="C, PUTATIVE (AFU_ORTHOLOGUE AFUA_3G02880)-RELATED"/>
    <property type="match status" value="1"/>
</dbReference>
<feature type="compositionally biased region" description="Low complexity" evidence="1">
    <location>
        <begin position="815"/>
        <end position="825"/>
    </location>
</feature>
<dbReference type="AlphaFoldDB" id="I0IHZ0"/>
<dbReference type="Proteomes" id="UP000007881">
    <property type="component" value="Chromosome"/>
</dbReference>
<dbReference type="InterPro" id="IPR008928">
    <property type="entry name" value="6-hairpin_glycosidase_sf"/>
</dbReference>
<reference evidence="4 5" key="1">
    <citation type="submission" date="2012-02" db="EMBL/GenBank/DDBJ databases">
        <title>Complete genome sequence of Phycisphaera mikurensis NBRC 102666.</title>
        <authorList>
            <person name="Ankai A."/>
            <person name="Hosoyama A."/>
            <person name="Terui Y."/>
            <person name="Sekine M."/>
            <person name="Fukai R."/>
            <person name="Kato Y."/>
            <person name="Nakamura S."/>
            <person name="Yamada-Narita S."/>
            <person name="Kawakoshi A."/>
            <person name="Fukunaga Y."/>
            <person name="Yamazaki S."/>
            <person name="Fujita N."/>
        </authorList>
    </citation>
    <scope>NUCLEOTIDE SEQUENCE [LARGE SCALE GENOMIC DNA]</scope>
    <source>
        <strain evidence="5">NBRC 102666 / KCTC 22515 / FYK2301M01</strain>
    </source>
</reference>
<dbReference type="GO" id="GO:0005975">
    <property type="term" value="P:carbohydrate metabolic process"/>
    <property type="evidence" value="ECO:0007669"/>
    <property type="project" value="InterPro"/>
</dbReference>
<dbReference type="Gene3D" id="2.60.120.260">
    <property type="entry name" value="Galactose-binding domain-like"/>
    <property type="match status" value="1"/>
</dbReference>
<dbReference type="Gene3D" id="2.60.420.10">
    <property type="entry name" value="Maltose phosphorylase, domain 3"/>
    <property type="match status" value="1"/>
</dbReference>
<evidence type="ECO:0000256" key="1">
    <source>
        <dbReference type="SAM" id="MobiDB-lite"/>
    </source>
</evidence>
<accession>I0IHZ0</accession>
<dbReference type="eggNOG" id="COG3408">
    <property type="taxonomic scope" value="Bacteria"/>
</dbReference>
<dbReference type="Gene3D" id="1.50.10.10">
    <property type="match status" value="1"/>
</dbReference>
<dbReference type="EMBL" id="AP012338">
    <property type="protein sequence ID" value="BAM04878.1"/>
    <property type="molecule type" value="Genomic_DNA"/>
</dbReference>
<keyword evidence="5" id="KW-1185">Reference proteome</keyword>
<dbReference type="OrthoDB" id="9761045at2"/>
<dbReference type="KEGG" id="phm:PSMK_27190"/>
<feature type="domain" description="Alpha-L-rhamnosidase C-terminal" evidence="3">
    <location>
        <begin position="716"/>
        <end position="785"/>
    </location>
</feature>
<dbReference type="Pfam" id="PF17390">
    <property type="entry name" value="Bac_rhamnosid_C"/>
    <property type="match status" value="1"/>
</dbReference>
<proteinExistence type="predicted"/>
<evidence type="ECO:0000313" key="5">
    <source>
        <dbReference type="Proteomes" id="UP000007881"/>
    </source>
</evidence>
<dbReference type="Pfam" id="PF17389">
    <property type="entry name" value="Bac_rhamnosid6H"/>
    <property type="match status" value="1"/>
</dbReference>
<organism evidence="4 5">
    <name type="scientific">Phycisphaera mikurensis (strain NBRC 102666 / KCTC 22515 / FYK2301M01)</name>
    <dbReference type="NCBI Taxonomy" id="1142394"/>
    <lineage>
        <taxon>Bacteria</taxon>
        <taxon>Pseudomonadati</taxon>
        <taxon>Planctomycetota</taxon>
        <taxon>Phycisphaerae</taxon>
        <taxon>Phycisphaerales</taxon>
        <taxon>Phycisphaeraceae</taxon>
        <taxon>Phycisphaera</taxon>
    </lineage>
</organism>
<dbReference type="InterPro" id="IPR035396">
    <property type="entry name" value="Bac_rhamnosid6H"/>
</dbReference>
<dbReference type="RefSeq" id="WP_014438090.1">
    <property type="nucleotide sequence ID" value="NC_017080.1"/>
</dbReference>
<dbReference type="InterPro" id="IPR012341">
    <property type="entry name" value="6hp_glycosidase-like_sf"/>
</dbReference>
<evidence type="ECO:0000313" key="4">
    <source>
        <dbReference type="EMBL" id="BAM04878.1"/>
    </source>
</evidence>
<evidence type="ECO:0008006" key="6">
    <source>
        <dbReference type="Google" id="ProtNLM"/>
    </source>
</evidence>
<evidence type="ECO:0000259" key="2">
    <source>
        <dbReference type="Pfam" id="PF17389"/>
    </source>
</evidence>